<sequence length="298" mass="33028">MYLMKRVQVVMVAVLVLALAAPAWAAKDYARPELLIETDELAKIMSQPNVRVVDGVDAGTYNRAHIPGAVNIFYQLLATLKTRKENGFPVSPQDAEKIFGEAGIDNNTLVVVYDGGEGPIASAVWFALDFFGHKNAKLLNGGFRKWMKENRPVTQQTVKVEKKKFTATSHPEKVVTLDAVKKRDKNTVLADTRSFKEFIGQDVVPGAARGGHIPGAVQLEWTNFADSLETFKSADEIKKVLEKKGITKDTHVITYCQIGLGRSTMMAMAMKLAGYDNVHEYSGSWEEWSADPRLPLEK</sequence>
<feature type="chain" id="PRO_5009526903" description="Rhodanese domain-containing protein" evidence="2">
    <location>
        <begin position="26"/>
        <end position="298"/>
    </location>
</feature>
<dbReference type="GO" id="GO:0004792">
    <property type="term" value="F:thiosulfate-cyanide sulfurtransferase activity"/>
    <property type="evidence" value="ECO:0007669"/>
    <property type="project" value="InterPro"/>
</dbReference>
<evidence type="ECO:0000313" key="4">
    <source>
        <dbReference type="EMBL" id="OGI50438.1"/>
    </source>
</evidence>
<reference evidence="4 5" key="1">
    <citation type="journal article" date="2016" name="Nat. Commun.">
        <title>Thousands of microbial genomes shed light on interconnected biogeochemical processes in an aquifer system.</title>
        <authorList>
            <person name="Anantharaman K."/>
            <person name="Brown C.T."/>
            <person name="Hug L.A."/>
            <person name="Sharon I."/>
            <person name="Castelle C.J."/>
            <person name="Probst A.J."/>
            <person name="Thomas B.C."/>
            <person name="Singh A."/>
            <person name="Wilkins M.J."/>
            <person name="Karaoz U."/>
            <person name="Brodie E.L."/>
            <person name="Williams K.H."/>
            <person name="Hubbard S.S."/>
            <person name="Banfield J.F."/>
        </authorList>
    </citation>
    <scope>NUCLEOTIDE SEQUENCE [LARGE SCALE GENOMIC DNA]</scope>
</reference>
<organism evidence="4 5">
    <name type="scientific">Candidatus Muproteobacteria bacterium RIFCSPLOWO2_01_FULL_60_18</name>
    <dbReference type="NCBI Taxonomy" id="1817768"/>
    <lineage>
        <taxon>Bacteria</taxon>
        <taxon>Pseudomonadati</taxon>
        <taxon>Pseudomonadota</taxon>
        <taxon>Candidatus Muproteobacteria</taxon>
    </lineage>
</organism>
<evidence type="ECO:0000256" key="2">
    <source>
        <dbReference type="SAM" id="SignalP"/>
    </source>
</evidence>
<evidence type="ECO:0000313" key="5">
    <source>
        <dbReference type="Proteomes" id="UP000179037"/>
    </source>
</evidence>
<evidence type="ECO:0000259" key="3">
    <source>
        <dbReference type="PROSITE" id="PS50206"/>
    </source>
</evidence>
<dbReference type="EMBL" id="MFTC01000069">
    <property type="protein sequence ID" value="OGI50438.1"/>
    <property type="molecule type" value="Genomic_DNA"/>
</dbReference>
<dbReference type="PANTHER" id="PTHR43855:SF1">
    <property type="entry name" value="THIOSULFATE SULFURTRANSFERASE"/>
    <property type="match status" value="1"/>
</dbReference>
<dbReference type="Proteomes" id="UP000179037">
    <property type="component" value="Unassembled WGS sequence"/>
</dbReference>
<dbReference type="AlphaFoldDB" id="A0A1F6TZ92"/>
<keyword evidence="2" id="KW-0732">Signal</keyword>
<dbReference type="PROSITE" id="PS50206">
    <property type="entry name" value="RHODANESE_3"/>
    <property type="match status" value="2"/>
</dbReference>
<evidence type="ECO:0000256" key="1">
    <source>
        <dbReference type="ARBA" id="ARBA00022737"/>
    </source>
</evidence>
<protein>
    <recommendedName>
        <fullName evidence="3">Rhodanese domain-containing protein</fullName>
    </recommendedName>
</protein>
<feature type="domain" description="Rhodanese" evidence="3">
    <location>
        <begin position="183"/>
        <end position="297"/>
    </location>
</feature>
<dbReference type="CDD" id="cd01449">
    <property type="entry name" value="TST_Repeat_2"/>
    <property type="match status" value="1"/>
</dbReference>
<dbReference type="CDD" id="cd01448">
    <property type="entry name" value="TST_Repeat_1"/>
    <property type="match status" value="1"/>
</dbReference>
<dbReference type="SMART" id="SM00450">
    <property type="entry name" value="RHOD"/>
    <property type="match status" value="2"/>
</dbReference>
<comment type="caution">
    <text evidence="4">The sequence shown here is derived from an EMBL/GenBank/DDBJ whole genome shotgun (WGS) entry which is preliminary data.</text>
</comment>
<feature type="domain" description="Rhodanese" evidence="3">
    <location>
        <begin position="46"/>
        <end position="155"/>
    </location>
</feature>
<dbReference type="SUPFAM" id="SSF52821">
    <property type="entry name" value="Rhodanese/Cell cycle control phosphatase"/>
    <property type="match status" value="2"/>
</dbReference>
<dbReference type="InterPro" id="IPR001763">
    <property type="entry name" value="Rhodanese-like_dom"/>
</dbReference>
<dbReference type="STRING" id="1817768.A3A87_09545"/>
<gene>
    <name evidence="4" type="ORF">A3A87_09545</name>
</gene>
<dbReference type="Pfam" id="PF00581">
    <property type="entry name" value="Rhodanese"/>
    <property type="match status" value="2"/>
</dbReference>
<name>A0A1F6TZ92_9PROT</name>
<dbReference type="InterPro" id="IPR036873">
    <property type="entry name" value="Rhodanese-like_dom_sf"/>
</dbReference>
<dbReference type="PANTHER" id="PTHR43855">
    <property type="entry name" value="THIOSULFATE SULFURTRANSFERASE"/>
    <property type="match status" value="1"/>
</dbReference>
<dbReference type="InterPro" id="IPR051126">
    <property type="entry name" value="Thiosulfate_sulfurtransferase"/>
</dbReference>
<feature type="signal peptide" evidence="2">
    <location>
        <begin position="1"/>
        <end position="25"/>
    </location>
</feature>
<dbReference type="PROSITE" id="PS00380">
    <property type="entry name" value="RHODANESE_1"/>
    <property type="match status" value="1"/>
</dbReference>
<keyword evidence="1" id="KW-0677">Repeat</keyword>
<dbReference type="InterPro" id="IPR001307">
    <property type="entry name" value="Thiosulphate_STrfase_CS"/>
</dbReference>
<accession>A0A1F6TZ92</accession>
<dbReference type="Gene3D" id="3.40.250.10">
    <property type="entry name" value="Rhodanese-like domain"/>
    <property type="match status" value="2"/>
</dbReference>
<proteinExistence type="predicted"/>